<sequence>MPAAPGGANAAIPPAALPPAVVNAPQVPAVEPAPSVARVLVQRGWEAAGRNGDFYYPSADFPRIHIVLSANATPFDALVNLYKDVKTVEVQDVKVGGGVLSYTFWLDDVKQRDDNVRLKAAYALLAAQSRTILNDLLVEA</sequence>
<name>A0A7X2ITX3_9BURK</name>
<comment type="caution">
    <text evidence="1">The sequence shown here is derived from an EMBL/GenBank/DDBJ whole genome shotgun (WGS) entry which is preliminary data.</text>
</comment>
<proteinExistence type="predicted"/>
<reference evidence="1 2" key="1">
    <citation type="submission" date="2019-11" db="EMBL/GenBank/DDBJ databases">
        <title>Novel species isolated from a subtropical stream in China.</title>
        <authorList>
            <person name="Lu H."/>
        </authorList>
    </citation>
    <scope>NUCLEOTIDE SEQUENCE [LARGE SCALE GENOMIC DNA]</scope>
    <source>
        <strain evidence="1 2">FT92W</strain>
    </source>
</reference>
<evidence type="ECO:0000313" key="2">
    <source>
        <dbReference type="Proteomes" id="UP000446768"/>
    </source>
</evidence>
<dbReference type="Proteomes" id="UP000446768">
    <property type="component" value="Unassembled WGS sequence"/>
</dbReference>
<evidence type="ECO:0000313" key="1">
    <source>
        <dbReference type="EMBL" id="MRV76060.1"/>
    </source>
</evidence>
<dbReference type="AlphaFoldDB" id="A0A7X2ITX3"/>
<dbReference type="RefSeq" id="WP_154381208.1">
    <property type="nucleotide sequence ID" value="NZ_WKJJ01000027.1"/>
</dbReference>
<accession>A0A7X2ITX3</accession>
<dbReference type="EMBL" id="WKJJ01000027">
    <property type="protein sequence ID" value="MRV76060.1"/>
    <property type="molecule type" value="Genomic_DNA"/>
</dbReference>
<organism evidence="1 2">
    <name type="scientific">Pseudoduganella rivuli</name>
    <dbReference type="NCBI Taxonomy" id="2666085"/>
    <lineage>
        <taxon>Bacteria</taxon>
        <taxon>Pseudomonadati</taxon>
        <taxon>Pseudomonadota</taxon>
        <taxon>Betaproteobacteria</taxon>
        <taxon>Burkholderiales</taxon>
        <taxon>Oxalobacteraceae</taxon>
        <taxon>Telluria group</taxon>
        <taxon>Pseudoduganella</taxon>
    </lineage>
</organism>
<keyword evidence="2" id="KW-1185">Reference proteome</keyword>
<gene>
    <name evidence="1" type="ORF">GJ700_30535</name>
</gene>
<protein>
    <submittedName>
        <fullName evidence="1">Uncharacterized protein</fullName>
    </submittedName>
</protein>